<name>A0A075LIA0_9BACI</name>
<organism evidence="7 9">
    <name type="scientific">Terribacillus saccharophilus</name>
    <dbReference type="NCBI Taxonomy" id="361277"/>
    <lineage>
        <taxon>Bacteria</taxon>
        <taxon>Bacillati</taxon>
        <taxon>Bacillota</taxon>
        <taxon>Bacilli</taxon>
        <taxon>Bacillales</taxon>
        <taxon>Bacillaceae</taxon>
        <taxon>Terribacillus</taxon>
    </lineage>
</organism>
<dbReference type="Proteomes" id="UP000199735">
    <property type="component" value="Unassembled WGS sequence"/>
</dbReference>
<evidence type="ECO:0000256" key="6">
    <source>
        <dbReference type="ARBA" id="ARBA00048831"/>
    </source>
</evidence>
<dbReference type="AlphaFoldDB" id="A0A075LIA0"/>
<dbReference type="OrthoDB" id="9803333at2"/>
<dbReference type="PRINTS" id="PR00080">
    <property type="entry name" value="SDRFAMILY"/>
</dbReference>
<dbReference type="Gene3D" id="3.40.50.720">
    <property type="entry name" value="NAD(P)-binding Rossmann-like Domain"/>
    <property type="match status" value="1"/>
</dbReference>
<dbReference type="EC" id="1.1.1.47" evidence="4"/>
<dbReference type="FunFam" id="3.40.50.720:FF:000248">
    <property type="entry name" value="Glucose 1-dehydrogenase"/>
    <property type="match status" value="1"/>
</dbReference>
<comment type="catalytic activity">
    <reaction evidence="6">
        <text>D-glucose + NAD(+) = D-glucono-1,5-lactone + NADH + H(+)</text>
        <dbReference type="Rhea" id="RHEA:14293"/>
        <dbReference type="ChEBI" id="CHEBI:4167"/>
        <dbReference type="ChEBI" id="CHEBI:15378"/>
        <dbReference type="ChEBI" id="CHEBI:16217"/>
        <dbReference type="ChEBI" id="CHEBI:57540"/>
        <dbReference type="ChEBI" id="CHEBI:57945"/>
        <dbReference type="EC" id="1.1.1.47"/>
    </reaction>
</comment>
<dbReference type="KEGG" id="tap:GZ22_04430"/>
<comment type="catalytic activity">
    <reaction evidence="5">
        <text>D-glucose + NADP(+) = D-glucono-1,5-lactone + NADPH + H(+)</text>
        <dbReference type="Rhea" id="RHEA:14405"/>
        <dbReference type="ChEBI" id="CHEBI:4167"/>
        <dbReference type="ChEBI" id="CHEBI:15378"/>
        <dbReference type="ChEBI" id="CHEBI:16217"/>
        <dbReference type="ChEBI" id="CHEBI:57783"/>
        <dbReference type="ChEBI" id="CHEBI:58349"/>
        <dbReference type="EC" id="1.1.1.47"/>
    </reaction>
</comment>
<comment type="similarity">
    <text evidence="1">Belongs to the short-chain dehydrogenases/reductases (SDR) family.</text>
</comment>
<evidence type="ECO:0000313" key="10">
    <source>
        <dbReference type="Proteomes" id="UP000199735"/>
    </source>
</evidence>
<accession>A0A075LIA0</accession>
<dbReference type="EMBL" id="FOCD01000001">
    <property type="protein sequence ID" value="SEM93932.1"/>
    <property type="molecule type" value="Genomic_DNA"/>
</dbReference>
<dbReference type="EMBL" id="CP008876">
    <property type="protein sequence ID" value="AIF65951.1"/>
    <property type="molecule type" value="Genomic_DNA"/>
</dbReference>
<dbReference type="GeneID" id="34221752"/>
<evidence type="ECO:0000313" key="9">
    <source>
        <dbReference type="Proteomes" id="UP000027980"/>
    </source>
</evidence>
<dbReference type="InterPro" id="IPR002347">
    <property type="entry name" value="SDR_fam"/>
</dbReference>
<evidence type="ECO:0000256" key="3">
    <source>
        <dbReference type="ARBA" id="ARBA00023002"/>
    </source>
</evidence>
<comment type="subunit">
    <text evidence="2">Homotetramer.</text>
</comment>
<dbReference type="PRINTS" id="PR00081">
    <property type="entry name" value="GDHRDH"/>
</dbReference>
<evidence type="ECO:0000256" key="1">
    <source>
        <dbReference type="ARBA" id="ARBA00006484"/>
    </source>
</evidence>
<evidence type="ECO:0000256" key="5">
    <source>
        <dbReference type="ARBA" id="ARBA00047555"/>
    </source>
</evidence>
<gene>
    <name evidence="7" type="ORF">GZ22_04430</name>
    <name evidence="8" type="ORF">SAMN04489762_1457</name>
</gene>
<dbReference type="NCBIfam" id="NF006493">
    <property type="entry name" value="PRK08936.1"/>
    <property type="match status" value="1"/>
</dbReference>
<evidence type="ECO:0000313" key="8">
    <source>
        <dbReference type="EMBL" id="SEM93932.1"/>
    </source>
</evidence>
<protein>
    <recommendedName>
        <fullName evidence="4">glucose 1-dehydrogenase [NAD(P)(+)]</fullName>
        <ecNumber evidence="4">1.1.1.47</ecNumber>
    </recommendedName>
</protein>
<dbReference type="CDD" id="cd05358">
    <property type="entry name" value="GlcDH_SDR_c"/>
    <property type="match status" value="1"/>
</dbReference>
<dbReference type="GO" id="GO:0047936">
    <property type="term" value="F:glucose 1-dehydrogenase [NAD(P)+] activity"/>
    <property type="evidence" value="ECO:0007669"/>
    <property type="project" value="UniProtKB-EC"/>
</dbReference>
<dbReference type="InterPro" id="IPR020904">
    <property type="entry name" value="Sc_DH/Rdtase_CS"/>
</dbReference>
<dbReference type="Pfam" id="PF13561">
    <property type="entry name" value="adh_short_C2"/>
    <property type="match status" value="1"/>
</dbReference>
<dbReference type="Proteomes" id="UP000027980">
    <property type="component" value="Chromosome"/>
</dbReference>
<evidence type="ECO:0000256" key="4">
    <source>
        <dbReference type="ARBA" id="ARBA00024389"/>
    </source>
</evidence>
<dbReference type="PROSITE" id="PS00061">
    <property type="entry name" value="ADH_SHORT"/>
    <property type="match status" value="1"/>
</dbReference>
<dbReference type="PANTHER" id="PTHR43639:SF1">
    <property type="entry name" value="SHORT-CHAIN DEHYDROGENASE_REDUCTASE FAMILY PROTEIN"/>
    <property type="match status" value="1"/>
</dbReference>
<evidence type="ECO:0000313" key="7">
    <source>
        <dbReference type="EMBL" id="AIF65951.1"/>
    </source>
</evidence>
<sequence>MYPSLQGKVVVITGASTGLGRAMALRFGQEGAKVVVNFYNNGEKADEVVKEIKNSGSDAVAIQGNVMVEEDVKKLVQTAIDSFGKLDIMINNAGVENPVPSHELPLKDWDRVIGTNLTGAFLGSREALKYFVEHDVKGNIINMSSVHEMIPWPLFAHYAASKGGVKLLTETLALEYAPKQIRVNNIGPGAINTPINAEKFADPKQKADVESMIPMGYIGKPEEIAAVAVWLASDESSYVTGITLFADGGMTKYPSFQAGRG</sequence>
<dbReference type="SUPFAM" id="SSF51735">
    <property type="entry name" value="NAD(P)-binding Rossmann-fold domains"/>
    <property type="match status" value="1"/>
</dbReference>
<keyword evidence="3 7" id="KW-0560">Oxidoreductase</keyword>
<reference evidence="7 9" key="1">
    <citation type="submission" date="2014-07" db="EMBL/GenBank/DDBJ databases">
        <title>Complete genome sequence of a moderately halophilic bacterium Terribacillus aidingensis MP602, isolated from Cryptomeria fortunei in Tianmu mountain in China.</title>
        <authorList>
            <person name="Wang Y."/>
            <person name="Lu P."/>
            <person name="Zhang L."/>
        </authorList>
    </citation>
    <scope>NUCLEOTIDE SEQUENCE [LARGE SCALE GENOMIC DNA]</scope>
    <source>
        <strain evidence="7 9">MP602</strain>
    </source>
</reference>
<evidence type="ECO:0000256" key="2">
    <source>
        <dbReference type="ARBA" id="ARBA00011881"/>
    </source>
</evidence>
<dbReference type="RefSeq" id="WP_038559053.1">
    <property type="nucleotide sequence ID" value="NZ_CP008876.1"/>
</dbReference>
<dbReference type="PANTHER" id="PTHR43639">
    <property type="entry name" value="OXIDOREDUCTASE, SHORT-CHAIN DEHYDROGENASE/REDUCTASE FAMILY (AFU_ORTHOLOGUE AFUA_5G02870)"/>
    <property type="match status" value="1"/>
</dbReference>
<dbReference type="HOGENOM" id="CLU_010194_1_3_9"/>
<accession>A0AAX2EE93</accession>
<proteinExistence type="inferred from homology"/>
<dbReference type="InterPro" id="IPR036291">
    <property type="entry name" value="NAD(P)-bd_dom_sf"/>
</dbReference>
<dbReference type="NCBIfam" id="NF005559">
    <property type="entry name" value="PRK07231.1"/>
    <property type="match status" value="1"/>
</dbReference>
<reference evidence="8 10" key="2">
    <citation type="submission" date="2016-10" db="EMBL/GenBank/DDBJ databases">
        <authorList>
            <person name="Varghese N."/>
            <person name="Submissions S."/>
        </authorList>
    </citation>
    <scope>NUCLEOTIDE SEQUENCE [LARGE SCALE GENOMIC DNA]</scope>
    <source>
        <strain evidence="8 10">DSM 21619</strain>
    </source>
</reference>